<name>A0ABY2ISR0_9MICO</name>
<gene>
    <name evidence="1" type="ORF">E3O46_03170</name>
</gene>
<dbReference type="Gene3D" id="3.40.720.10">
    <property type="entry name" value="Alkaline Phosphatase, subunit A"/>
    <property type="match status" value="1"/>
</dbReference>
<dbReference type="RefSeq" id="WP_134561089.1">
    <property type="nucleotide sequence ID" value="NZ_SOFS01000012.1"/>
</dbReference>
<proteinExistence type="predicted"/>
<dbReference type="InterPro" id="IPR002591">
    <property type="entry name" value="Phosphodiest/P_Trfase"/>
</dbReference>
<dbReference type="Pfam" id="PF01663">
    <property type="entry name" value="Phosphodiest"/>
    <property type="match status" value="1"/>
</dbReference>
<evidence type="ECO:0000313" key="1">
    <source>
        <dbReference type="EMBL" id="TFC22462.1"/>
    </source>
</evidence>
<comment type="caution">
    <text evidence="1">The sequence shown here is derived from an EMBL/GenBank/DDBJ whole genome shotgun (WGS) entry which is preliminary data.</text>
</comment>
<keyword evidence="2" id="KW-1185">Reference proteome</keyword>
<dbReference type="EMBL" id="SOFS01000012">
    <property type="protein sequence ID" value="TFC22462.1"/>
    <property type="molecule type" value="Genomic_DNA"/>
</dbReference>
<dbReference type="PANTHER" id="PTHR10151:SF120">
    <property type="entry name" value="BIS(5'-ADENOSYL)-TRIPHOSPHATASE"/>
    <property type="match status" value="1"/>
</dbReference>
<accession>A0ABY2ISR0</accession>
<organism evidence="1 2">
    <name type="scientific">Cryobacterium glucosi</name>
    <dbReference type="NCBI Taxonomy" id="1259175"/>
    <lineage>
        <taxon>Bacteria</taxon>
        <taxon>Bacillati</taxon>
        <taxon>Actinomycetota</taxon>
        <taxon>Actinomycetes</taxon>
        <taxon>Micrococcales</taxon>
        <taxon>Microbacteriaceae</taxon>
        <taxon>Cryobacterium</taxon>
    </lineage>
</organism>
<sequence length="387" mass="41440">MPPMLPARQFSALRLADVLSSCHAAVLGRENALALAAVDKAVVVLVDGLGVSSLRARAGHARYLMSKLTRAGVVDTVFPATTAAAITSLTTGVEPGRHGLVGYRALDAANDRVVNQLSGWDERMPPETWQRTRTVFEHAADDGVPSFTIGPKRYAHSGFTLASLRGAHYVPAESISDRFAAARALLDTESRALVYLYVPELDVAAHAHGWESAKWLAALEALDSAAGRFAAGMHRDEGLIVTADHGVLDVPATKHVLFDSVPELVAPVRHIGGDPRCLYLYLDESRGDAGTSASEAATMLAETWRAVEGDRAWIFTRAEAVTAGLFGRVDDEVLPRIGDVIVAARKAVAYYDSREPNQSARSMIGQHGSLTDEELRVPVIRDGAFGA</sequence>
<protein>
    <submittedName>
        <fullName evidence="1">Alkaline phosphatase family protein</fullName>
    </submittedName>
</protein>
<reference evidence="1 2" key="1">
    <citation type="submission" date="2019-03" db="EMBL/GenBank/DDBJ databases">
        <title>Genomics of glacier-inhabiting Cryobacterium strains.</title>
        <authorList>
            <person name="Liu Q."/>
            <person name="Xin Y.-H."/>
        </authorList>
    </citation>
    <scope>NUCLEOTIDE SEQUENCE [LARGE SCALE GENOMIC DNA]</scope>
    <source>
        <strain evidence="1 2">MDB1-5</strain>
    </source>
</reference>
<dbReference type="SUPFAM" id="SSF53649">
    <property type="entry name" value="Alkaline phosphatase-like"/>
    <property type="match status" value="1"/>
</dbReference>
<dbReference type="Proteomes" id="UP000297604">
    <property type="component" value="Unassembled WGS sequence"/>
</dbReference>
<dbReference type="PANTHER" id="PTHR10151">
    <property type="entry name" value="ECTONUCLEOTIDE PYROPHOSPHATASE/PHOSPHODIESTERASE"/>
    <property type="match status" value="1"/>
</dbReference>
<dbReference type="InterPro" id="IPR017850">
    <property type="entry name" value="Alkaline_phosphatase_core_sf"/>
</dbReference>
<evidence type="ECO:0000313" key="2">
    <source>
        <dbReference type="Proteomes" id="UP000297604"/>
    </source>
</evidence>